<gene>
    <name evidence="3" type="ORF">THAR02_00225</name>
</gene>
<feature type="region of interest" description="Disordered" evidence="1">
    <location>
        <begin position="103"/>
        <end position="122"/>
    </location>
</feature>
<dbReference type="AlphaFoldDB" id="A0A0G0ATC5"/>
<comment type="caution">
    <text evidence="3">The sequence shown here is derived from an EMBL/GenBank/DDBJ whole genome shotgun (WGS) entry which is preliminary data.</text>
</comment>
<evidence type="ECO:0000256" key="2">
    <source>
        <dbReference type="SAM" id="SignalP"/>
    </source>
</evidence>
<protein>
    <submittedName>
        <fullName evidence="3">Uncharacterized protein</fullName>
    </submittedName>
</protein>
<feature type="chain" id="PRO_5002531116" evidence="2">
    <location>
        <begin position="19"/>
        <end position="324"/>
    </location>
</feature>
<sequence length="324" mass="36019">MQVKILAGFFLLITSVLAGGYGGALERVWLFYAYQIDGLNDKSIQTLGYYCVKYDPAQQKCLKKGKHDLWKACRGQIGPGKRCSMNALLNQLGRVGPNDQLVADSAGKPLPQDTADPDPQKTAENFYKHQQDPAFKYPGVKNWAPYRILKDGTADYMSAIDKISDVVAKTSVEVRLKAALAGKPLDDATQKLFSRFEETSRLIKTARIGDHGRYLIAAAEKYLKPHGIDVKIEVLDPPVNPVDSTRKWETVDWEKTIAAAVEAGKGTREQMEKLMDDAKKDFYDAPVDGRTVTEEEQNARKEAREHRAAITAFTNIHNKAAGCI</sequence>
<keyword evidence="2" id="KW-0732">Signal</keyword>
<reference evidence="4" key="1">
    <citation type="journal article" date="2015" name="Genome Announc.">
        <title>Draft whole-genome sequence of the biocontrol agent Trichoderma harzianum T6776.</title>
        <authorList>
            <person name="Baroncelli R."/>
            <person name="Piaggeschi G."/>
            <person name="Fiorini L."/>
            <person name="Bertolini E."/>
            <person name="Zapparata A."/>
            <person name="Pe M.E."/>
            <person name="Sarrocco S."/>
            <person name="Vannacci G."/>
        </authorList>
    </citation>
    <scope>NUCLEOTIDE SEQUENCE [LARGE SCALE GENOMIC DNA]</scope>
    <source>
        <strain evidence="4">T6776</strain>
    </source>
</reference>
<feature type="signal peptide" evidence="2">
    <location>
        <begin position="1"/>
        <end position="18"/>
    </location>
</feature>
<evidence type="ECO:0000313" key="3">
    <source>
        <dbReference type="EMBL" id="KKP07689.1"/>
    </source>
</evidence>
<dbReference type="OMA" id="FYAYQID"/>
<proteinExistence type="predicted"/>
<dbReference type="OrthoDB" id="3467882at2759"/>
<organism evidence="3 4">
    <name type="scientific">Trichoderma harzianum</name>
    <name type="common">Hypocrea lixii</name>
    <dbReference type="NCBI Taxonomy" id="5544"/>
    <lineage>
        <taxon>Eukaryota</taxon>
        <taxon>Fungi</taxon>
        <taxon>Dikarya</taxon>
        <taxon>Ascomycota</taxon>
        <taxon>Pezizomycotina</taxon>
        <taxon>Sordariomycetes</taxon>
        <taxon>Hypocreomycetidae</taxon>
        <taxon>Hypocreales</taxon>
        <taxon>Hypocreaceae</taxon>
        <taxon>Trichoderma</taxon>
    </lineage>
</organism>
<dbReference type="Proteomes" id="UP000034112">
    <property type="component" value="Unassembled WGS sequence"/>
</dbReference>
<evidence type="ECO:0000256" key="1">
    <source>
        <dbReference type="SAM" id="MobiDB-lite"/>
    </source>
</evidence>
<dbReference type="EMBL" id="JOKZ01000003">
    <property type="protein sequence ID" value="KKP07689.1"/>
    <property type="molecule type" value="Genomic_DNA"/>
</dbReference>
<name>A0A0G0ATC5_TRIHA</name>
<evidence type="ECO:0000313" key="4">
    <source>
        <dbReference type="Proteomes" id="UP000034112"/>
    </source>
</evidence>
<accession>A0A0G0ATC5</accession>